<organism evidence="2 3">
    <name type="scientific">Stylosanthes scabra</name>
    <dbReference type="NCBI Taxonomy" id="79078"/>
    <lineage>
        <taxon>Eukaryota</taxon>
        <taxon>Viridiplantae</taxon>
        <taxon>Streptophyta</taxon>
        <taxon>Embryophyta</taxon>
        <taxon>Tracheophyta</taxon>
        <taxon>Spermatophyta</taxon>
        <taxon>Magnoliopsida</taxon>
        <taxon>eudicotyledons</taxon>
        <taxon>Gunneridae</taxon>
        <taxon>Pentapetalae</taxon>
        <taxon>rosids</taxon>
        <taxon>fabids</taxon>
        <taxon>Fabales</taxon>
        <taxon>Fabaceae</taxon>
        <taxon>Papilionoideae</taxon>
        <taxon>50 kb inversion clade</taxon>
        <taxon>dalbergioids sensu lato</taxon>
        <taxon>Dalbergieae</taxon>
        <taxon>Pterocarpus clade</taxon>
        <taxon>Stylosanthes</taxon>
    </lineage>
</organism>
<evidence type="ECO:0000313" key="3">
    <source>
        <dbReference type="Proteomes" id="UP001341840"/>
    </source>
</evidence>
<gene>
    <name evidence="2" type="ORF">PIB30_114755</name>
</gene>
<evidence type="ECO:0000313" key="2">
    <source>
        <dbReference type="EMBL" id="MED6179180.1"/>
    </source>
</evidence>
<name>A0ABU6W3E7_9FABA</name>
<reference evidence="2 3" key="1">
    <citation type="journal article" date="2023" name="Plants (Basel)">
        <title>Bridging the Gap: Combining Genomics and Transcriptomics Approaches to Understand Stylosanthes scabra, an Orphan Legume from the Brazilian Caatinga.</title>
        <authorList>
            <person name="Ferreira-Neto J.R.C."/>
            <person name="da Silva M.D."/>
            <person name="Binneck E."/>
            <person name="de Melo N.F."/>
            <person name="da Silva R.H."/>
            <person name="de Melo A.L.T.M."/>
            <person name="Pandolfi V."/>
            <person name="Bustamante F.O."/>
            <person name="Brasileiro-Vidal A.C."/>
            <person name="Benko-Iseppon A.M."/>
        </authorList>
    </citation>
    <scope>NUCLEOTIDE SEQUENCE [LARGE SCALE GENOMIC DNA]</scope>
    <source>
        <tissue evidence="2">Leaves</tissue>
    </source>
</reference>
<comment type="caution">
    <text evidence="2">The sequence shown here is derived from an EMBL/GenBank/DDBJ whole genome shotgun (WGS) entry which is preliminary data.</text>
</comment>
<evidence type="ECO:0000256" key="1">
    <source>
        <dbReference type="SAM" id="Phobius"/>
    </source>
</evidence>
<dbReference type="EMBL" id="JASCZI010162019">
    <property type="protein sequence ID" value="MED6179180.1"/>
    <property type="molecule type" value="Genomic_DNA"/>
</dbReference>
<feature type="transmembrane region" description="Helical" evidence="1">
    <location>
        <begin position="12"/>
        <end position="31"/>
    </location>
</feature>
<keyword evidence="1" id="KW-1133">Transmembrane helix</keyword>
<keyword evidence="3" id="KW-1185">Reference proteome</keyword>
<proteinExistence type="predicted"/>
<sequence length="85" mass="10152">RRWRGTTRRWLGYVGLSGLSPLSLSLPLLLFRLNRPRLSRMGVVRRMRGVSVPRNSMWKYPPRLGTRLFCLLLHLRRNDVPRWKV</sequence>
<accession>A0ABU6W3E7</accession>
<keyword evidence="1" id="KW-0812">Transmembrane</keyword>
<protein>
    <submittedName>
        <fullName evidence="2">Uncharacterized protein</fullName>
    </submittedName>
</protein>
<keyword evidence="1" id="KW-0472">Membrane</keyword>
<feature type="non-terminal residue" evidence="2">
    <location>
        <position position="1"/>
    </location>
</feature>
<dbReference type="Proteomes" id="UP001341840">
    <property type="component" value="Unassembled WGS sequence"/>
</dbReference>